<dbReference type="InterPro" id="IPR006204">
    <property type="entry name" value="GHMP_kinase_N_dom"/>
</dbReference>
<feature type="domain" description="GHMP kinase N-terminal" evidence="5">
    <location>
        <begin position="128"/>
        <end position="217"/>
    </location>
</feature>
<keyword evidence="2" id="KW-0547">Nucleotide-binding</keyword>
<dbReference type="Pfam" id="PF10509">
    <property type="entry name" value="GalKase_gal_bdg"/>
    <property type="match status" value="1"/>
</dbReference>
<keyword evidence="8" id="KW-1185">Reference proteome</keyword>
<evidence type="ECO:0000259" key="6">
    <source>
        <dbReference type="Pfam" id="PF10509"/>
    </source>
</evidence>
<keyword evidence="4" id="KW-0067">ATP-binding</keyword>
<evidence type="ECO:0000256" key="2">
    <source>
        <dbReference type="ARBA" id="ARBA00022741"/>
    </source>
</evidence>
<reference evidence="7 8" key="1">
    <citation type="submission" date="2013-07" db="EMBL/GenBank/DDBJ databases">
        <authorList>
            <person name="Weinstock G."/>
            <person name="Sodergren E."/>
            <person name="Wylie T."/>
            <person name="Fulton L."/>
            <person name="Fulton R."/>
            <person name="Fronick C."/>
            <person name="O'Laughlin M."/>
            <person name="Godfrey J."/>
            <person name="Miner T."/>
            <person name="Herter B."/>
            <person name="Appelbaum E."/>
            <person name="Cordes M."/>
            <person name="Lek S."/>
            <person name="Wollam A."/>
            <person name="Pepin K.H."/>
            <person name="Palsikar V.B."/>
            <person name="Mitreva M."/>
            <person name="Wilson R.K."/>
        </authorList>
    </citation>
    <scope>NUCLEOTIDE SEQUENCE [LARGE SCALE GENOMIC DNA]</scope>
    <source>
        <strain evidence="7 8">ATCC 27760</strain>
    </source>
</reference>
<dbReference type="Proteomes" id="UP000016662">
    <property type="component" value="Unassembled WGS sequence"/>
</dbReference>
<dbReference type="GO" id="GO:0006012">
    <property type="term" value="P:galactose metabolic process"/>
    <property type="evidence" value="ECO:0007669"/>
    <property type="project" value="InterPro"/>
</dbReference>
<dbReference type="InterPro" id="IPR000705">
    <property type="entry name" value="Galactokinase"/>
</dbReference>
<evidence type="ECO:0000256" key="4">
    <source>
        <dbReference type="ARBA" id="ARBA00022840"/>
    </source>
</evidence>
<dbReference type="GO" id="GO:0004335">
    <property type="term" value="F:galactokinase activity"/>
    <property type="evidence" value="ECO:0007669"/>
    <property type="project" value="InterPro"/>
</dbReference>
<dbReference type="GO" id="GO:0005829">
    <property type="term" value="C:cytosol"/>
    <property type="evidence" value="ECO:0007669"/>
    <property type="project" value="TreeGrafter"/>
</dbReference>
<gene>
    <name evidence="7" type="ORF">RUMCAL_02238</name>
</gene>
<dbReference type="InterPro" id="IPR036554">
    <property type="entry name" value="GHMP_kinase_C_sf"/>
</dbReference>
<dbReference type="eggNOG" id="COG0153">
    <property type="taxonomic scope" value="Bacteria"/>
</dbReference>
<keyword evidence="3 7" id="KW-0808">Transferase</keyword>
<dbReference type="PANTHER" id="PTHR10457">
    <property type="entry name" value="MEVALONATE KINASE/GALACTOKINASE"/>
    <property type="match status" value="1"/>
</dbReference>
<dbReference type="PIRSF" id="PIRSF000530">
    <property type="entry name" value="Galactokinase"/>
    <property type="match status" value="1"/>
</dbReference>
<comment type="caution">
    <text evidence="7">The sequence shown here is derived from an EMBL/GenBank/DDBJ whole genome shotgun (WGS) entry which is preliminary data.</text>
</comment>
<dbReference type="InterPro" id="IPR014721">
    <property type="entry name" value="Ribsml_uS5_D2-typ_fold_subgr"/>
</dbReference>
<evidence type="ECO:0000313" key="8">
    <source>
        <dbReference type="Proteomes" id="UP000016662"/>
    </source>
</evidence>
<sequence>MKTIEEARRLLQSEEFMHIAAVLGGGEDLAEAYRNRLLCAIDSFVQLYGSGREIAIFSAPGRTELGGNHTDHQHGHVLAASINLDVIAVVARREDTTIRVHSEGFPEDEISLEELEPVTDKKPTAAELIRGIAARFKQYGCPLETGFDAYTTSQVMAGSGLSSSAAFEVLLGNICNALYAENRFTPVELAQMGQYAENVYFQKPCGLMDQMASSVGGAVAIDFANPMLPAVHPVAFDFSRTGYVLCIVDTGGNHADLTAEYAAIPAEMQEVAKYFGKDVLAEVPSAQVLRSIPELRKACGDRAVLRAMHFYREDGRVQGESDALDRGDFEAFLHLVQNSGQSSYCLLQNVYPSSAPEDQPISIALAVGSAVLGGRGAIRVHGGGFGGTVQAFVPAVLLSQFQEGMESVLGKGCCHVLRIRSVGGMTVLI</sequence>
<accession>U2M309</accession>
<dbReference type="STRING" id="411473.RUMCAL_02238"/>
<organism evidence="7 8">
    <name type="scientific">Ruminococcus callidus ATCC 27760</name>
    <dbReference type="NCBI Taxonomy" id="411473"/>
    <lineage>
        <taxon>Bacteria</taxon>
        <taxon>Bacillati</taxon>
        <taxon>Bacillota</taxon>
        <taxon>Clostridia</taxon>
        <taxon>Eubacteriales</taxon>
        <taxon>Oscillospiraceae</taxon>
        <taxon>Ruminococcus</taxon>
    </lineage>
</organism>
<dbReference type="EMBL" id="AWVF01000276">
    <property type="protein sequence ID" value="ERJ93723.1"/>
    <property type="molecule type" value="Genomic_DNA"/>
</dbReference>
<dbReference type="PRINTS" id="PR00959">
    <property type="entry name" value="MEVGALKINASE"/>
</dbReference>
<dbReference type="HOGENOM" id="CLU_017814_8_0_9"/>
<dbReference type="InterPro" id="IPR020568">
    <property type="entry name" value="Ribosomal_Su5_D2-typ_SF"/>
</dbReference>
<evidence type="ECO:0000259" key="5">
    <source>
        <dbReference type="Pfam" id="PF00288"/>
    </source>
</evidence>
<name>U2M309_9FIRM</name>
<feature type="domain" description="Galactokinase N-terminal" evidence="6">
    <location>
        <begin position="43"/>
        <end position="92"/>
    </location>
</feature>
<comment type="similarity">
    <text evidence="1">Belongs to the GHMP kinase family. GalK subfamily.</text>
</comment>
<dbReference type="Gene3D" id="3.30.230.10">
    <property type="match status" value="1"/>
</dbReference>
<dbReference type="PRINTS" id="PR00473">
    <property type="entry name" value="GALCTOKINASE"/>
</dbReference>
<dbReference type="SUPFAM" id="SSF55060">
    <property type="entry name" value="GHMP Kinase, C-terminal domain"/>
    <property type="match status" value="1"/>
</dbReference>
<dbReference type="AlphaFoldDB" id="U2M309"/>
<evidence type="ECO:0000256" key="3">
    <source>
        <dbReference type="ARBA" id="ARBA00022777"/>
    </source>
</evidence>
<dbReference type="InterPro" id="IPR019539">
    <property type="entry name" value="GalKase_N"/>
</dbReference>
<dbReference type="PATRIC" id="fig|411473.3.peg.1851"/>
<dbReference type="PANTHER" id="PTHR10457:SF7">
    <property type="entry name" value="GALACTOKINASE-RELATED"/>
    <property type="match status" value="1"/>
</dbReference>
<dbReference type="GO" id="GO:0005524">
    <property type="term" value="F:ATP binding"/>
    <property type="evidence" value="ECO:0007669"/>
    <property type="project" value="UniProtKB-KW"/>
</dbReference>
<dbReference type="Gene3D" id="3.30.70.890">
    <property type="entry name" value="GHMP kinase, C-terminal domain"/>
    <property type="match status" value="1"/>
</dbReference>
<keyword evidence="3 7" id="KW-0418">Kinase</keyword>
<evidence type="ECO:0000313" key="7">
    <source>
        <dbReference type="EMBL" id="ERJ93723.1"/>
    </source>
</evidence>
<evidence type="ECO:0000256" key="1">
    <source>
        <dbReference type="ARBA" id="ARBA00006566"/>
    </source>
</evidence>
<protein>
    <submittedName>
        <fullName evidence="7">GHMP kinase protein</fullName>
    </submittedName>
</protein>
<dbReference type="SUPFAM" id="SSF54211">
    <property type="entry name" value="Ribosomal protein S5 domain 2-like"/>
    <property type="match status" value="1"/>
</dbReference>
<dbReference type="Pfam" id="PF00288">
    <property type="entry name" value="GHMP_kinases_N"/>
    <property type="match status" value="1"/>
</dbReference>
<proteinExistence type="inferred from homology"/>
<dbReference type="InterPro" id="IPR006206">
    <property type="entry name" value="Mevalonate/galactokinase"/>
</dbReference>
<dbReference type="RefSeq" id="WP_021680394.1">
    <property type="nucleotide sequence ID" value="NZ_KI260288.1"/>
</dbReference>